<dbReference type="AlphaFoldDB" id="A0AAF0IKD3"/>
<dbReference type="PANTHER" id="PTHR28064:SF1">
    <property type="entry name" value="INNER KINETOCHORE SUBUNIT NKP2"/>
    <property type="match status" value="1"/>
</dbReference>
<gene>
    <name evidence="1" type="ORF">PRK78_006323</name>
</gene>
<evidence type="ECO:0000313" key="1">
    <source>
        <dbReference type="EMBL" id="WEW60835.1"/>
    </source>
</evidence>
<name>A0AAF0IKD3_9EURO</name>
<sequence>MPPSEESILANFLLSPSPLPSIISLEKFAELFPKKLRSHSQIRTLYRELQHIRAQDIALVKENIEKEIKAGERQKEELRKASANRGVSTLDARDRMELGMDIQLFGLPSVPAPEDVHTLETLIPEMERAIVAMEKEIEMTEKESSAILSQLTATVGELSDLRYGKFNTVPGADNTVADEVVRGLNNLEDACNSYMT</sequence>
<evidence type="ECO:0008006" key="3">
    <source>
        <dbReference type="Google" id="ProtNLM"/>
    </source>
</evidence>
<accession>A0AAF0IKD3</accession>
<dbReference type="Proteomes" id="UP001219355">
    <property type="component" value="Chromosome 4"/>
</dbReference>
<dbReference type="Pfam" id="PF09447">
    <property type="entry name" value="Cnl2_NKP2"/>
    <property type="match status" value="1"/>
</dbReference>
<dbReference type="GO" id="GO:0031511">
    <property type="term" value="C:Mis6-Sim4 complex"/>
    <property type="evidence" value="ECO:0007669"/>
    <property type="project" value="TreeGrafter"/>
</dbReference>
<reference evidence="1" key="1">
    <citation type="submission" date="2023-03" db="EMBL/GenBank/DDBJ databases">
        <title>Emydomyces testavorans Genome Sequence.</title>
        <authorList>
            <person name="Hoyer L."/>
        </authorList>
    </citation>
    <scope>NUCLEOTIDE SEQUENCE</scope>
    <source>
        <strain evidence="1">16-2883</strain>
    </source>
</reference>
<protein>
    <recommendedName>
        <fullName evidence="3">Centromere-localized protein 2</fullName>
    </recommendedName>
</protein>
<dbReference type="EMBL" id="CP120630">
    <property type="protein sequence ID" value="WEW60835.1"/>
    <property type="molecule type" value="Genomic_DNA"/>
</dbReference>
<organism evidence="1 2">
    <name type="scientific">Emydomyces testavorans</name>
    <dbReference type="NCBI Taxonomy" id="2070801"/>
    <lineage>
        <taxon>Eukaryota</taxon>
        <taxon>Fungi</taxon>
        <taxon>Dikarya</taxon>
        <taxon>Ascomycota</taxon>
        <taxon>Pezizomycotina</taxon>
        <taxon>Eurotiomycetes</taxon>
        <taxon>Eurotiomycetidae</taxon>
        <taxon>Onygenales</taxon>
        <taxon>Nannizziopsiaceae</taxon>
        <taxon>Emydomyces</taxon>
    </lineage>
</organism>
<evidence type="ECO:0000313" key="2">
    <source>
        <dbReference type="Proteomes" id="UP001219355"/>
    </source>
</evidence>
<dbReference type="GO" id="GO:0007059">
    <property type="term" value="P:chromosome segregation"/>
    <property type="evidence" value="ECO:0007669"/>
    <property type="project" value="TreeGrafter"/>
</dbReference>
<proteinExistence type="predicted"/>
<dbReference type="PANTHER" id="PTHR28064">
    <property type="entry name" value="INNER KINETOCHORE SUBUNIT NKP2"/>
    <property type="match status" value="1"/>
</dbReference>
<keyword evidence="2" id="KW-1185">Reference proteome</keyword>
<dbReference type="InterPro" id="IPR018565">
    <property type="entry name" value="Nkp2/Cnl2"/>
</dbReference>